<dbReference type="PANTHER" id="PTHR16127">
    <property type="entry name" value="TAXILIN"/>
    <property type="match status" value="1"/>
</dbReference>
<dbReference type="GO" id="GO:0019905">
    <property type="term" value="F:syntaxin binding"/>
    <property type="evidence" value="ECO:0007669"/>
    <property type="project" value="InterPro"/>
</dbReference>
<evidence type="ECO:0000256" key="1">
    <source>
        <dbReference type="ARBA" id="ARBA00009550"/>
    </source>
</evidence>
<organism evidence="5">
    <name type="scientific">Angiostrongylus costaricensis</name>
    <name type="common">Nematode worm</name>
    <dbReference type="NCBI Taxonomy" id="334426"/>
    <lineage>
        <taxon>Eukaryota</taxon>
        <taxon>Metazoa</taxon>
        <taxon>Ecdysozoa</taxon>
        <taxon>Nematoda</taxon>
        <taxon>Chromadorea</taxon>
        <taxon>Rhabditida</taxon>
        <taxon>Rhabditina</taxon>
        <taxon>Rhabditomorpha</taxon>
        <taxon>Strongyloidea</taxon>
        <taxon>Metastrongylidae</taxon>
        <taxon>Angiostrongylus</taxon>
    </lineage>
</organism>
<keyword evidence="2" id="KW-0175">Coiled coil</keyword>
<dbReference type="WBParaSite" id="ACOC_0000013501-mRNA-1">
    <property type="protein sequence ID" value="ACOC_0000013501-mRNA-1"/>
    <property type="gene ID" value="ACOC_0000013501"/>
</dbReference>
<dbReference type="Proteomes" id="UP000267027">
    <property type="component" value="Unassembled WGS sequence"/>
</dbReference>
<reference evidence="5" key="1">
    <citation type="submission" date="2017-02" db="UniProtKB">
        <authorList>
            <consortium name="WormBaseParasite"/>
        </authorList>
    </citation>
    <scope>IDENTIFICATION</scope>
</reference>
<dbReference type="EMBL" id="UYYA01000010">
    <property type="protein sequence ID" value="VDM51721.1"/>
    <property type="molecule type" value="Genomic_DNA"/>
</dbReference>
<comment type="similarity">
    <text evidence="1">Belongs to the taxilin family.</text>
</comment>
<protein>
    <submittedName>
        <fullName evidence="5">Chromosome partition protein Smc</fullName>
    </submittedName>
</protein>
<proteinExistence type="inferred from homology"/>
<dbReference type="Pfam" id="PF09728">
    <property type="entry name" value="Taxilin"/>
    <property type="match status" value="1"/>
</dbReference>
<sequence>MNKQVRDDSLNKIRLLEHERQEAVEQLRSALKAIETSMNEGRERSDALAADNGRLAEKLKELGKEYESRMVAIQEQVGIKKDTYWQEYNKAKDVEIKLLKTKLEAAEISAKKSALEKEELTRTFVEDTARIGGALKNEKALREEVLGFLFNYLRCTSMLKFDNLENFRYDEVDKSCVDVN</sequence>
<dbReference type="STRING" id="334426.A0A0R3P9M7"/>
<dbReference type="InterPro" id="IPR026183">
    <property type="entry name" value="Taxilin_fam"/>
</dbReference>
<dbReference type="PANTHER" id="PTHR16127:SF13">
    <property type="entry name" value="GH01188P"/>
    <property type="match status" value="1"/>
</dbReference>
<name>A0A0R3P9M7_ANGCS</name>
<feature type="coiled-coil region" evidence="2">
    <location>
        <begin position="6"/>
        <end position="123"/>
    </location>
</feature>
<keyword evidence="4" id="KW-1185">Reference proteome</keyword>
<dbReference type="OrthoDB" id="425555at2759"/>
<accession>A0A0R3P9M7</accession>
<evidence type="ECO:0000256" key="2">
    <source>
        <dbReference type="SAM" id="Coils"/>
    </source>
</evidence>
<evidence type="ECO:0000313" key="3">
    <source>
        <dbReference type="EMBL" id="VDM51721.1"/>
    </source>
</evidence>
<gene>
    <name evidence="3" type="ORF">ACOC_LOCUS136</name>
</gene>
<evidence type="ECO:0000313" key="5">
    <source>
        <dbReference type="WBParaSite" id="ACOC_0000013501-mRNA-1"/>
    </source>
</evidence>
<evidence type="ECO:0000313" key="4">
    <source>
        <dbReference type="Proteomes" id="UP000267027"/>
    </source>
</evidence>
<dbReference type="AlphaFoldDB" id="A0A0R3P9M7"/>
<reference evidence="3 4" key="2">
    <citation type="submission" date="2018-11" db="EMBL/GenBank/DDBJ databases">
        <authorList>
            <consortium name="Pathogen Informatics"/>
        </authorList>
    </citation>
    <scope>NUCLEOTIDE SEQUENCE [LARGE SCALE GENOMIC DNA]</scope>
    <source>
        <strain evidence="3 4">Costa Rica</strain>
    </source>
</reference>